<evidence type="ECO:0000313" key="1">
    <source>
        <dbReference type="EMBL" id="SKC74428.1"/>
    </source>
</evidence>
<dbReference type="Proteomes" id="UP000190961">
    <property type="component" value="Unassembled WGS sequence"/>
</dbReference>
<dbReference type="RefSeq" id="WP_079687627.1">
    <property type="nucleotide sequence ID" value="NZ_FUZU01000002.1"/>
</dbReference>
<evidence type="ECO:0008006" key="3">
    <source>
        <dbReference type="Google" id="ProtNLM"/>
    </source>
</evidence>
<name>A0A1T5LGC3_9BACT</name>
<reference evidence="1 2" key="1">
    <citation type="submission" date="2017-02" db="EMBL/GenBank/DDBJ databases">
        <authorList>
            <person name="Peterson S.W."/>
        </authorList>
    </citation>
    <scope>NUCLEOTIDE SEQUENCE [LARGE SCALE GENOMIC DNA]</scope>
    <source>
        <strain evidence="1 2">DSM 25262</strain>
    </source>
</reference>
<dbReference type="EMBL" id="FUZU01000002">
    <property type="protein sequence ID" value="SKC74428.1"/>
    <property type="molecule type" value="Genomic_DNA"/>
</dbReference>
<dbReference type="STRING" id="688867.SAMN05660236_3071"/>
<accession>A0A1T5LGC3</accession>
<dbReference type="Pfam" id="PF11927">
    <property type="entry name" value="HODM_asu-like"/>
    <property type="match status" value="1"/>
</dbReference>
<dbReference type="OrthoDB" id="5242510at2"/>
<proteinExistence type="predicted"/>
<protein>
    <recommendedName>
        <fullName evidence="3">DUF3445 domain-containing protein</fullName>
    </recommendedName>
</protein>
<evidence type="ECO:0000313" key="2">
    <source>
        <dbReference type="Proteomes" id="UP000190961"/>
    </source>
</evidence>
<keyword evidence="2" id="KW-1185">Reference proteome</keyword>
<gene>
    <name evidence="1" type="ORF">SAMN05660236_3071</name>
</gene>
<organism evidence="1 2">
    <name type="scientific">Ohtaekwangia koreensis</name>
    <dbReference type="NCBI Taxonomy" id="688867"/>
    <lineage>
        <taxon>Bacteria</taxon>
        <taxon>Pseudomonadati</taxon>
        <taxon>Bacteroidota</taxon>
        <taxon>Cytophagia</taxon>
        <taxon>Cytophagales</taxon>
        <taxon>Fulvivirgaceae</taxon>
        <taxon>Ohtaekwangia</taxon>
    </lineage>
</organism>
<dbReference type="InterPro" id="IPR021848">
    <property type="entry name" value="HODM_asu-like"/>
</dbReference>
<dbReference type="AlphaFoldDB" id="A0A1T5LGC3"/>
<sequence length="307" mass="35611">MKYLPFLSGIYSTAPGLASTTKATGRDALIFQIDESYKQYLNNKKDCRNENISKYYCEERLNPETIQCVNQYLINQFIKEYPDQFEVNNYDLSFLNKLTGERFTWNKDWQTVNTNRYQSLYDALCCQVQEDIAVFQLSNEEDWLAAIHLCSPNHWAPEEKIGKPFQAIHAPVPGMEKTLLHYRKMLESIVHASSPFTRFAWGVATDTRLNHHPIPPPAIDAKEWKGREHDSTSTWYIRTERQNLIGLGSANTFLFTIRTYFYSMNELTADEKKMLLIALRSMSAEALQYKGLSESIKLLEEFLAKQA</sequence>